<dbReference type="Proteomes" id="UP000284842">
    <property type="component" value="Unassembled WGS sequence"/>
</dbReference>
<dbReference type="InParanoid" id="A0A409X250"/>
<proteinExistence type="predicted"/>
<feature type="region of interest" description="Disordered" evidence="1">
    <location>
        <begin position="111"/>
        <end position="153"/>
    </location>
</feature>
<feature type="compositionally biased region" description="Acidic residues" evidence="1">
    <location>
        <begin position="118"/>
        <end position="142"/>
    </location>
</feature>
<dbReference type="EMBL" id="NHTK01004811">
    <property type="protein sequence ID" value="PPQ84819.1"/>
    <property type="molecule type" value="Genomic_DNA"/>
</dbReference>
<feature type="non-terminal residue" evidence="2">
    <location>
        <position position="1"/>
    </location>
</feature>
<organism evidence="2 3">
    <name type="scientific">Panaeolus cyanescens</name>
    <dbReference type="NCBI Taxonomy" id="181874"/>
    <lineage>
        <taxon>Eukaryota</taxon>
        <taxon>Fungi</taxon>
        <taxon>Dikarya</taxon>
        <taxon>Basidiomycota</taxon>
        <taxon>Agaricomycotina</taxon>
        <taxon>Agaricomycetes</taxon>
        <taxon>Agaricomycetidae</taxon>
        <taxon>Agaricales</taxon>
        <taxon>Agaricineae</taxon>
        <taxon>Galeropsidaceae</taxon>
        <taxon>Panaeolus</taxon>
    </lineage>
</organism>
<evidence type="ECO:0000313" key="3">
    <source>
        <dbReference type="Proteomes" id="UP000284842"/>
    </source>
</evidence>
<comment type="caution">
    <text evidence="2">The sequence shown here is derived from an EMBL/GenBank/DDBJ whole genome shotgun (WGS) entry which is preliminary data.</text>
</comment>
<dbReference type="InterPro" id="IPR036397">
    <property type="entry name" value="RNaseH_sf"/>
</dbReference>
<protein>
    <recommendedName>
        <fullName evidence="4">Tc1-like transposase DDE domain-containing protein</fullName>
    </recommendedName>
</protein>
<gene>
    <name evidence="2" type="ORF">CVT24_013253</name>
</gene>
<dbReference type="Gene3D" id="3.30.420.10">
    <property type="entry name" value="Ribonuclease H-like superfamily/Ribonuclease H"/>
    <property type="match status" value="1"/>
</dbReference>
<accession>A0A409X250</accession>
<evidence type="ECO:0000313" key="2">
    <source>
        <dbReference type="EMBL" id="PPQ84819.1"/>
    </source>
</evidence>
<name>A0A409X250_9AGAR</name>
<evidence type="ECO:0008006" key="4">
    <source>
        <dbReference type="Google" id="ProtNLM"/>
    </source>
</evidence>
<sequence>AISPSTTGVIRYSPLANSLWAEERTLLKPEPESDENENCTQQTCTRPTLKRSPLADISNKPSTQAMQAMQSVFVVEAQEQYIPPSPGNLSSTFFEWDMSTVSESGDLNCAEVAGSSQEDVEDVDGIQDSDTEEDNEEREEETPGLSEAEKAKFQAPSITEAAAALKDLQLLLNPPRPNGPGHVNPNINPFIRRRMDGMAATLSLYITKGSATIGAWGASAYQAAIATHNNTTWCSRRLRRLCRQFICDRSMLPINPYGNWNQSMLADEDLSNDINLYLQEIGLAITSKKLTEYLNSEEMRARHGIDKPISDRTARRYLNHLGYRWSAPKKGQYADGHERDDVQIYRAKFLNDLKPYQQRMEKFSKEGLPEFGPRAPGREVVIWFHDETIFYAHDRRRKAWYHKDASPKPYAKGDGASLMIADFVSTKFGWLSSPDGTKTARRILKPGKARDGYFTSDDICSQAEDAMSILQEFYPEYEHVLIYDNASTHLKRAPDALSARRMPKSTSKEGTFWGVEKTLRDPETGKIVYTPDGKPKKIKVRMADGEFDGKKQCFYFAEGHEQAGLFKGMAVILEERGLGDFSSVRAECKDFKCIPGKERCCCRRVLYNQPDFISVKSLLEETCEKKGFVVLFLPKFHCELNFIEQCWGYAKRLYRLLPESSREDALEKNALASLDQIPIEMMRRFGNRSERFMDAYMRGLNGRQAAWAARKYRGHRILPERILEELERANIV</sequence>
<evidence type="ECO:0000256" key="1">
    <source>
        <dbReference type="SAM" id="MobiDB-lite"/>
    </source>
</evidence>
<feature type="region of interest" description="Disordered" evidence="1">
    <location>
        <begin position="28"/>
        <end position="62"/>
    </location>
</feature>
<reference evidence="2 3" key="1">
    <citation type="journal article" date="2018" name="Evol. Lett.">
        <title>Horizontal gene cluster transfer increased hallucinogenic mushroom diversity.</title>
        <authorList>
            <person name="Reynolds H.T."/>
            <person name="Vijayakumar V."/>
            <person name="Gluck-Thaler E."/>
            <person name="Korotkin H.B."/>
            <person name="Matheny P.B."/>
            <person name="Slot J.C."/>
        </authorList>
    </citation>
    <scope>NUCLEOTIDE SEQUENCE [LARGE SCALE GENOMIC DNA]</scope>
    <source>
        <strain evidence="2 3">2629</strain>
    </source>
</reference>
<keyword evidence="3" id="KW-1185">Reference proteome</keyword>
<dbReference type="GO" id="GO:0003676">
    <property type="term" value="F:nucleic acid binding"/>
    <property type="evidence" value="ECO:0007669"/>
    <property type="project" value="InterPro"/>
</dbReference>
<dbReference type="PANTHER" id="PTHR35871">
    <property type="entry name" value="EXPRESSED PROTEIN"/>
    <property type="match status" value="1"/>
</dbReference>
<dbReference type="PANTHER" id="PTHR35871:SF1">
    <property type="entry name" value="CXC1-LIKE CYSTEINE CLUSTER ASSOCIATED WITH KDZ TRANSPOSASES DOMAIN-CONTAINING PROTEIN"/>
    <property type="match status" value="1"/>
</dbReference>
<dbReference type="AlphaFoldDB" id="A0A409X250"/>
<dbReference type="OrthoDB" id="10044727at2759"/>